<dbReference type="OrthoDB" id="6312831at2"/>
<dbReference type="InterPro" id="IPR024331">
    <property type="entry name" value="DUF3859"/>
</dbReference>
<organism evidence="3 4">
    <name type="scientific">Pseudomonas mangiferae</name>
    <dbReference type="NCBI Taxonomy" id="2593654"/>
    <lineage>
        <taxon>Bacteria</taxon>
        <taxon>Pseudomonadati</taxon>
        <taxon>Pseudomonadota</taxon>
        <taxon>Gammaproteobacteria</taxon>
        <taxon>Pseudomonadales</taxon>
        <taxon>Pseudomonadaceae</taxon>
        <taxon>Pseudomonas</taxon>
    </lineage>
</organism>
<dbReference type="Pfam" id="PF12975">
    <property type="entry name" value="DUF3859"/>
    <property type="match status" value="1"/>
</dbReference>
<evidence type="ECO:0000259" key="2">
    <source>
        <dbReference type="Pfam" id="PF12975"/>
    </source>
</evidence>
<reference evidence="3 4" key="1">
    <citation type="submission" date="2019-07" db="EMBL/GenBank/DDBJ databases">
        <title>Pseudomonas mangiferae sp. nov., isolated from bark of mango tree in Thailand.</title>
        <authorList>
            <person name="Srisuk N."/>
            <person name="Anurat P."/>
        </authorList>
    </citation>
    <scope>NUCLEOTIDE SEQUENCE [LARGE SCALE GENOMIC DNA]</scope>
    <source>
        <strain evidence="3 4">DMKU_BBB3-04</strain>
    </source>
</reference>
<comment type="caution">
    <text evidence="3">The sequence shown here is derived from an EMBL/GenBank/DDBJ whole genome shotgun (WGS) entry which is preliminary data.</text>
</comment>
<dbReference type="EMBL" id="VJOY01000008">
    <property type="protein sequence ID" value="TRX74334.1"/>
    <property type="molecule type" value="Genomic_DNA"/>
</dbReference>
<evidence type="ECO:0000256" key="1">
    <source>
        <dbReference type="SAM" id="SignalP"/>
    </source>
</evidence>
<keyword evidence="4" id="KW-1185">Reference proteome</keyword>
<dbReference type="Gene3D" id="2.60.40.2390">
    <property type="match status" value="1"/>
</dbReference>
<dbReference type="Proteomes" id="UP000315235">
    <property type="component" value="Unassembled WGS sequence"/>
</dbReference>
<evidence type="ECO:0000313" key="3">
    <source>
        <dbReference type="EMBL" id="TRX74334.1"/>
    </source>
</evidence>
<evidence type="ECO:0000313" key="4">
    <source>
        <dbReference type="Proteomes" id="UP000315235"/>
    </source>
</evidence>
<dbReference type="RefSeq" id="WP_143488662.1">
    <property type="nucleotide sequence ID" value="NZ_VJOY01000008.1"/>
</dbReference>
<dbReference type="AlphaFoldDB" id="A0A553GXV4"/>
<proteinExistence type="predicted"/>
<protein>
    <submittedName>
        <fullName evidence="3">DUF3859 domain-containing protein</fullName>
    </submittedName>
</protein>
<accession>A0A553GXV4</accession>
<keyword evidence="1" id="KW-0732">Signal</keyword>
<feature type="domain" description="DUF3859" evidence="2">
    <location>
        <begin position="26"/>
        <end position="153"/>
    </location>
</feature>
<feature type="chain" id="PRO_5022149894" evidence="1">
    <location>
        <begin position="22"/>
        <end position="154"/>
    </location>
</feature>
<name>A0A553GXV4_9PSED</name>
<sequence length="154" mass="16904">MKPISLTLALACGLVSGLGHADVTLEGPVEYGLFASPRQALQPGERVLTRSNQSIEATQEVPARLGVKFGMRYRLVGKRADDAPLTLLYLTPGVIGADGKRHDKFEVTQALLPEAPNDVMAFEFSEPGELVKGEWRFLVFQGDRLLAEQHFTVR</sequence>
<feature type="signal peptide" evidence="1">
    <location>
        <begin position="1"/>
        <end position="21"/>
    </location>
</feature>
<gene>
    <name evidence="3" type="ORF">FM069_12360</name>
</gene>